<gene>
    <name evidence="1" type="ORF">N825_32640</name>
</gene>
<accession>W9GPN2</accession>
<dbReference type="AlphaFoldDB" id="W9GPN2"/>
<keyword evidence="2" id="KW-1185">Reference proteome</keyword>
<comment type="caution">
    <text evidence="1">The sequence shown here is derived from an EMBL/GenBank/DDBJ whole genome shotgun (WGS) entry which is preliminary data.</text>
</comment>
<name>W9GPN2_9PROT</name>
<proteinExistence type="predicted"/>
<reference evidence="1 2" key="1">
    <citation type="submission" date="2013-08" db="EMBL/GenBank/DDBJ databases">
        <title>The genome sequence of Skermanella stibiiresistens.</title>
        <authorList>
            <person name="Zhu W."/>
            <person name="Wang G."/>
        </authorList>
    </citation>
    <scope>NUCLEOTIDE SEQUENCE [LARGE SCALE GENOMIC DNA]</scope>
    <source>
        <strain evidence="1 2">SB22</strain>
    </source>
</reference>
<evidence type="ECO:0000313" key="2">
    <source>
        <dbReference type="Proteomes" id="UP000019486"/>
    </source>
</evidence>
<protein>
    <submittedName>
        <fullName evidence="1">Uncharacterized protein</fullName>
    </submittedName>
</protein>
<organism evidence="1 2">
    <name type="scientific">Skermanella stibiiresistens SB22</name>
    <dbReference type="NCBI Taxonomy" id="1385369"/>
    <lineage>
        <taxon>Bacteria</taxon>
        <taxon>Pseudomonadati</taxon>
        <taxon>Pseudomonadota</taxon>
        <taxon>Alphaproteobacteria</taxon>
        <taxon>Rhodospirillales</taxon>
        <taxon>Azospirillaceae</taxon>
        <taxon>Skermanella</taxon>
    </lineage>
</organism>
<dbReference type="EMBL" id="AVFL01000064">
    <property type="protein sequence ID" value="EWY35855.1"/>
    <property type="molecule type" value="Genomic_DNA"/>
</dbReference>
<dbReference type="Proteomes" id="UP000019486">
    <property type="component" value="Unassembled WGS sequence"/>
</dbReference>
<sequence>MADDVGRKTVTMVRIRDTFHPATMPHTNAGTVMNFVLGEVILRQKETLNGPTQRSCYP</sequence>
<evidence type="ECO:0000313" key="1">
    <source>
        <dbReference type="EMBL" id="EWY35855.1"/>
    </source>
</evidence>